<comment type="subcellular location">
    <subcellularLocation>
        <location evidence="1">Membrane</location>
        <topology evidence="1">Multi-pass membrane protein</topology>
    </subcellularLocation>
</comment>
<evidence type="ECO:0000259" key="7">
    <source>
        <dbReference type="Pfam" id="PF00892"/>
    </source>
</evidence>
<dbReference type="RefSeq" id="WP_221435207.1">
    <property type="nucleotide sequence ID" value="NZ_AP027362.1"/>
</dbReference>
<evidence type="ECO:0000256" key="6">
    <source>
        <dbReference type="SAM" id="Phobius"/>
    </source>
</evidence>
<proteinExistence type="inferred from homology"/>
<feature type="domain" description="EamA" evidence="7">
    <location>
        <begin position="151"/>
        <end position="284"/>
    </location>
</feature>
<evidence type="ECO:0000256" key="2">
    <source>
        <dbReference type="ARBA" id="ARBA00007362"/>
    </source>
</evidence>
<dbReference type="PANTHER" id="PTHR32322">
    <property type="entry name" value="INNER MEMBRANE TRANSPORTER"/>
    <property type="match status" value="1"/>
</dbReference>
<feature type="transmembrane region" description="Helical" evidence="6">
    <location>
        <begin position="124"/>
        <end position="142"/>
    </location>
</feature>
<dbReference type="EMBL" id="JACHHU010000022">
    <property type="protein sequence ID" value="MBB6543998.1"/>
    <property type="molecule type" value="Genomic_DNA"/>
</dbReference>
<evidence type="ECO:0000256" key="5">
    <source>
        <dbReference type="ARBA" id="ARBA00023136"/>
    </source>
</evidence>
<comment type="caution">
    <text evidence="8">The sequence shown here is derived from an EMBL/GenBank/DDBJ whole genome shotgun (WGS) entry which is preliminary data.</text>
</comment>
<evidence type="ECO:0000256" key="4">
    <source>
        <dbReference type="ARBA" id="ARBA00022989"/>
    </source>
</evidence>
<evidence type="ECO:0000256" key="3">
    <source>
        <dbReference type="ARBA" id="ARBA00022692"/>
    </source>
</evidence>
<organism evidence="8 9">
    <name type="scientific">Thalassotalea piscium</name>
    <dbReference type="NCBI Taxonomy" id="1230533"/>
    <lineage>
        <taxon>Bacteria</taxon>
        <taxon>Pseudomonadati</taxon>
        <taxon>Pseudomonadota</taxon>
        <taxon>Gammaproteobacteria</taxon>
        <taxon>Alteromonadales</taxon>
        <taxon>Colwelliaceae</taxon>
        <taxon>Thalassotalea</taxon>
    </lineage>
</organism>
<dbReference type="GO" id="GO:0016020">
    <property type="term" value="C:membrane"/>
    <property type="evidence" value="ECO:0007669"/>
    <property type="project" value="UniProtKB-SubCell"/>
</dbReference>
<feature type="transmembrane region" description="Helical" evidence="6">
    <location>
        <begin position="37"/>
        <end position="55"/>
    </location>
</feature>
<comment type="similarity">
    <text evidence="2">Belongs to the EamA transporter family.</text>
</comment>
<gene>
    <name evidence="8" type="ORF">HNQ55_002522</name>
</gene>
<dbReference type="InterPro" id="IPR000620">
    <property type="entry name" value="EamA_dom"/>
</dbReference>
<reference evidence="8 9" key="1">
    <citation type="submission" date="2020-08" db="EMBL/GenBank/DDBJ databases">
        <title>Genomic Encyclopedia of Type Strains, Phase IV (KMG-IV): sequencing the most valuable type-strain genomes for metagenomic binning, comparative biology and taxonomic classification.</title>
        <authorList>
            <person name="Goeker M."/>
        </authorList>
    </citation>
    <scope>NUCLEOTIDE SEQUENCE [LARGE SCALE GENOMIC DNA]</scope>
    <source>
        <strain evidence="8 9">DSM 26287</strain>
    </source>
</reference>
<dbReference type="SUPFAM" id="SSF103481">
    <property type="entry name" value="Multidrug resistance efflux transporter EmrE"/>
    <property type="match status" value="2"/>
</dbReference>
<name>A0A7X0NIH8_9GAMM</name>
<keyword evidence="9" id="KW-1185">Reference proteome</keyword>
<protein>
    <submittedName>
        <fullName evidence="8">Drug/metabolite transporter (DMT)-like permease</fullName>
    </submittedName>
</protein>
<keyword evidence="3 6" id="KW-0812">Transmembrane</keyword>
<evidence type="ECO:0000313" key="8">
    <source>
        <dbReference type="EMBL" id="MBB6543998.1"/>
    </source>
</evidence>
<dbReference type="InterPro" id="IPR037185">
    <property type="entry name" value="EmrE-like"/>
</dbReference>
<dbReference type="AlphaFoldDB" id="A0A7X0NIH8"/>
<feature type="transmembrane region" description="Helical" evidence="6">
    <location>
        <begin position="93"/>
        <end position="115"/>
    </location>
</feature>
<dbReference type="InterPro" id="IPR050638">
    <property type="entry name" value="AA-Vitamin_Transporters"/>
</dbReference>
<feature type="transmembrane region" description="Helical" evidence="6">
    <location>
        <begin position="211"/>
        <end position="232"/>
    </location>
</feature>
<feature type="transmembrane region" description="Helical" evidence="6">
    <location>
        <begin position="244"/>
        <end position="261"/>
    </location>
</feature>
<feature type="transmembrane region" description="Helical" evidence="6">
    <location>
        <begin position="181"/>
        <end position="199"/>
    </location>
</feature>
<dbReference type="Pfam" id="PF00892">
    <property type="entry name" value="EamA"/>
    <property type="match status" value="2"/>
</dbReference>
<feature type="transmembrane region" description="Helical" evidence="6">
    <location>
        <begin position="267"/>
        <end position="284"/>
    </location>
</feature>
<sequence>MKITLKKFIPFLFVILWSTGFIGAKYGLPYAGTGDFLSIRTVGNILIFILLLLLLKQPKLSLKQVLHSMVTGVLIHGAYLGGVFAAIEHGIPAGVTAIIVGLQPLLTAFIAMYLFKELLSRTQWLALAIGVLGIALVVSSQVDLSKVSVGALIYAFIALLGITVGTLYQKKFCQHQPLLPSVLWQYIASLAVFLPLAYVQAAPQVSWQPEFIYTLLWLVIALSAVSILLLLYMIEHGAASKVASYFYLVPPATAFQAWLLFDERLSLVSIIGMIICVASVYVITHKTNKLNIGSKP</sequence>
<feature type="domain" description="EamA" evidence="7">
    <location>
        <begin position="11"/>
        <end position="138"/>
    </location>
</feature>
<evidence type="ECO:0000313" key="9">
    <source>
        <dbReference type="Proteomes" id="UP000537141"/>
    </source>
</evidence>
<evidence type="ECO:0000256" key="1">
    <source>
        <dbReference type="ARBA" id="ARBA00004141"/>
    </source>
</evidence>
<feature type="transmembrane region" description="Helical" evidence="6">
    <location>
        <begin position="148"/>
        <end position="169"/>
    </location>
</feature>
<keyword evidence="5 6" id="KW-0472">Membrane</keyword>
<accession>A0A7X0NIH8</accession>
<dbReference type="Gene3D" id="1.10.3730.20">
    <property type="match status" value="1"/>
</dbReference>
<feature type="transmembrane region" description="Helical" evidence="6">
    <location>
        <begin position="67"/>
        <end position="87"/>
    </location>
</feature>
<keyword evidence="4 6" id="KW-1133">Transmembrane helix</keyword>
<dbReference type="Proteomes" id="UP000537141">
    <property type="component" value="Unassembled WGS sequence"/>
</dbReference>
<dbReference type="PANTHER" id="PTHR32322:SF2">
    <property type="entry name" value="EAMA DOMAIN-CONTAINING PROTEIN"/>
    <property type="match status" value="1"/>
</dbReference>